<dbReference type="Gene3D" id="3.80.10.10">
    <property type="entry name" value="Ribonuclease Inhibitor"/>
    <property type="match status" value="1"/>
</dbReference>
<gene>
    <name evidence="1" type="ORF">L596_028273</name>
</gene>
<reference evidence="1 2" key="1">
    <citation type="journal article" date="2015" name="Genome Biol.">
        <title>Comparative genomics of Steinernema reveals deeply conserved gene regulatory networks.</title>
        <authorList>
            <person name="Dillman A.R."/>
            <person name="Macchietto M."/>
            <person name="Porter C.F."/>
            <person name="Rogers A."/>
            <person name="Williams B."/>
            <person name="Antoshechkin I."/>
            <person name="Lee M.M."/>
            <person name="Goodwin Z."/>
            <person name="Lu X."/>
            <person name="Lewis E.E."/>
            <person name="Goodrich-Blair H."/>
            <person name="Stock S.P."/>
            <person name="Adams B.J."/>
            <person name="Sternberg P.W."/>
            <person name="Mortazavi A."/>
        </authorList>
    </citation>
    <scope>NUCLEOTIDE SEQUENCE [LARGE SCALE GENOMIC DNA]</scope>
    <source>
        <strain evidence="1 2">ALL</strain>
    </source>
</reference>
<dbReference type="OrthoDB" id="5836137at2759"/>
<reference evidence="1 2" key="2">
    <citation type="journal article" date="2019" name="G3 (Bethesda)">
        <title>Hybrid Assembly of the Genome of the Entomopathogenic Nematode Steinernema carpocapsae Identifies the X-Chromosome.</title>
        <authorList>
            <person name="Serra L."/>
            <person name="Macchietto M."/>
            <person name="Macias-Munoz A."/>
            <person name="McGill C.J."/>
            <person name="Rodriguez I.M."/>
            <person name="Rodriguez B."/>
            <person name="Murad R."/>
            <person name="Mortazavi A."/>
        </authorList>
    </citation>
    <scope>NUCLEOTIDE SEQUENCE [LARGE SCALE GENOMIC DNA]</scope>
    <source>
        <strain evidence="1 2">ALL</strain>
    </source>
</reference>
<accession>A0A4U5LY01</accession>
<sequence length="583" mass="67119">MTCVGRACNVAITTFQRSDLLFLSFQECTMSKKNILKIEDPQVRAEIDASVHKVVYDPYLLMEIFKNVTSMEDRNNVELTCSFFKDVSRGTQFQSSYFKNAIECFFMHLDEKMTCQGPGDKPHMMPVATLEKTKNATKQPLPEDLQKLRHFFHRFSRHTMSVTIGGTPAELAIYCPNHTLILTRDLIECFAELNHLKHISFRSLFVERDAADFLRGNLILKNRLVALCFHDVHYNNVDLHKITSLASGPYVKHLTFDSVPMFCKLMRDLDRNKSDIHYESVSIYTRGNTHHFFQDIENVAEIAVKHVRFFKISANFYNAHWRGQFKSLKEFLDNTKLNIETLDVRISSFAGGNCDNPSQFELEDLFKGLSRQHSLKRLYLSGKMGERYEPVILNLVHAISKLESLNSVVFNQMLKNVDESFWDCAVQALPTSLENLAISSVYSFRDRHAQILAQRLTRLKKLQISSAKVTSAGAERILAMPSLTHVELTRMPALGRSLGEVLENCSKEFKAIIAGMTQNQMAKEAREMLESQYPFFKYVERRDEKKFQYEIAKSEDEVKALKDIGKFFYCDQCNVDVLTDQVC</sequence>
<dbReference type="InterPro" id="IPR032675">
    <property type="entry name" value="LRR_dom_sf"/>
</dbReference>
<dbReference type="AlphaFoldDB" id="A0A4U5LY01"/>
<keyword evidence="2" id="KW-1185">Reference proteome</keyword>
<evidence type="ECO:0000313" key="2">
    <source>
        <dbReference type="Proteomes" id="UP000298663"/>
    </source>
</evidence>
<name>A0A4U5LY01_STECR</name>
<proteinExistence type="predicted"/>
<dbReference type="EMBL" id="AZBU02000011">
    <property type="protein sequence ID" value="TKR61120.1"/>
    <property type="molecule type" value="Genomic_DNA"/>
</dbReference>
<comment type="caution">
    <text evidence="1">The sequence shown here is derived from an EMBL/GenBank/DDBJ whole genome shotgun (WGS) entry which is preliminary data.</text>
</comment>
<dbReference type="Proteomes" id="UP000298663">
    <property type="component" value="Unassembled WGS sequence"/>
</dbReference>
<dbReference type="SUPFAM" id="SSF52047">
    <property type="entry name" value="RNI-like"/>
    <property type="match status" value="1"/>
</dbReference>
<organism evidence="1 2">
    <name type="scientific">Steinernema carpocapsae</name>
    <name type="common">Entomopathogenic nematode</name>
    <dbReference type="NCBI Taxonomy" id="34508"/>
    <lineage>
        <taxon>Eukaryota</taxon>
        <taxon>Metazoa</taxon>
        <taxon>Ecdysozoa</taxon>
        <taxon>Nematoda</taxon>
        <taxon>Chromadorea</taxon>
        <taxon>Rhabditida</taxon>
        <taxon>Tylenchina</taxon>
        <taxon>Panagrolaimomorpha</taxon>
        <taxon>Strongyloidoidea</taxon>
        <taxon>Steinernematidae</taxon>
        <taxon>Steinernema</taxon>
    </lineage>
</organism>
<evidence type="ECO:0000313" key="1">
    <source>
        <dbReference type="EMBL" id="TKR61120.1"/>
    </source>
</evidence>
<protein>
    <submittedName>
        <fullName evidence="1">Uncharacterized protein</fullName>
    </submittedName>
</protein>